<dbReference type="InterPro" id="IPR025716">
    <property type="entry name" value="Post-transcriptional_regulator"/>
</dbReference>
<dbReference type="RefSeq" id="WP_239583259.1">
    <property type="nucleotide sequence ID" value="NZ_JAFBFC010000001.1"/>
</dbReference>
<accession>A0ABS2QPL8</accession>
<gene>
    <name evidence="1" type="ORF">JOC83_000225</name>
</gene>
<organism evidence="1 2">
    <name type="scientific">Priestia iocasae</name>
    <dbReference type="NCBI Taxonomy" id="2291674"/>
    <lineage>
        <taxon>Bacteria</taxon>
        <taxon>Bacillati</taxon>
        <taxon>Bacillota</taxon>
        <taxon>Bacilli</taxon>
        <taxon>Bacillales</taxon>
        <taxon>Bacillaceae</taxon>
        <taxon>Priestia</taxon>
    </lineage>
</organism>
<evidence type="ECO:0008006" key="3">
    <source>
        <dbReference type="Google" id="ProtNLM"/>
    </source>
</evidence>
<dbReference type="Proteomes" id="UP000809829">
    <property type="component" value="Unassembled WGS sequence"/>
</dbReference>
<evidence type="ECO:0000313" key="2">
    <source>
        <dbReference type="Proteomes" id="UP000809829"/>
    </source>
</evidence>
<name>A0ABS2QPL8_9BACI</name>
<protein>
    <recommendedName>
        <fullName evidence="3">Post-transcriptional regulator</fullName>
    </recommendedName>
</protein>
<dbReference type="Pfam" id="PF13797">
    <property type="entry name" value="Post_transc_reg"/>
    <property type="match status" value="1"/>
</dbReference>
<dbReference type="EMBL" id="JAFBFC010000001">
    <property type="protein sequence ID" value="MBM7701399.1"/>
    <property type="molecule type" value="Genomic_DNA"/>
</dbReference>
<comment type="caution">
    <text evidence="1">The sequence shown here is derived from an EMBL/GenBank/DDBJ whole genome shotgun (WGS) entry which is preliminary data.</text>
</comment>
<keyword evidence="2" id="KW-1185">Reference proteome</keyword>
<evidence type="ECO:0000313" key="1">
    <source>
        <dbReference type="EMBL" id="MBM7701399.1"/>
    </source>
</evidence>
<sequence length="98" mass="11648">MSQATVVFQKEKVQPAITSKIEEFHMLGYKEINENELWNYLQQKKWKKLKEEPPLYQIVNDILSVKIMDVMNYVTIESYRSNGLADLNNQEDFSDLFQ</sequence>
<proteinExistence type="predicted"/>
<reference evidence="1 2" key="1">
    <citation type="submission" date="2021-01" db="EMBL/GenBank/DDBJ databases">
        <title>Genomic Encyclopedia of Type Strains, Phase IV (KMG-IV): sequencing the most valuable type-strain genomes for metagenomic binning, comparative biology and taxonomic classification.</title>
        <authorList>
            <person name="Goeker M."/>
        </authorList>
    </citation>
    <scope>NUCLEOTIDE SEQUENCE [LARGE SCALE GENOMIC DNA]</scope>
    <source>
        <strain evidence="1 2">DSM 104297</strain>
    </source>
</reference>